<organism evidence="2 3">
    <name type="scientific">Rhynchophorus ferrugineus</name>
    <name type="common">Red palm weevil</name>
    <name type="synonym">Curculio ferrugineus</name>
    <dbReference type="NCBI Taxonomy" id="354439"/>
    <lineage>
        <taxon>Eukaryota</taxon>
        <taxon>Metazoa</taxon>
        <taxon>Ecdysozoa</taxon>
        <taxon>Arthropoda</taxon>
        <taxon>Hexapoda</taxon>
        <taxon>Insecta</taxon>
        <taxon>Pterygota</taxon>
        <taxon>Neoptera</taxon>
        <taxon>Endopterygota</taxon>
        <taxon>Coleoptera</taxon>
        <taxon>Polyphaga</taxon>
        <taxon>Cucujiformia</taxon>
        <taxon>Curculionidae</taxon>
        <taxon>Dryophthorinae</taxon>
        <taxon>Rhynchophorus</taxon>
    </lineage>
</organism>
<sequence>MFAYAIFRLPWRIPIKETGARRFELQQTSSPTATENSLPTATPIPESYTRKLEMDADQSVSQRRLFITSSGLDLQINDDTFQSGKAVLSCVSTLFNIYRGEKKEILEEAKEKPIPSSVLGPTDETSAVFENNVSIVAGTLFRLSAGIRIPHRRNDTTS</sequence>
<accession>A0A834IKY8</accession>
<reference evidence="2" key="1">
    <citation type="submission" date="2020-08" db="EMBL/GenBank/DDBJ databases">
        <title>Genome sequencing and assembly of the red palm weevil Rhynchophorus ferrugineus.</title>
        <authorList>
            <person name="Dias G.B."/>
            <person name="Bergman C.M."/>
            <person name="Manee M."/>
        </authorList>
    </citation>
    <scope>NUCLEOTIDE SEQUENCE</scope>
    <source>
        <strain evidence="2">AA-2017</strain>
        <tissue evidence="2">Whole larva</tissue>
    </source>
</reference>
<dbReference type="AlphaFoldDB" id="A0A834IKY8"/>
<comment type="caution">
    <text evidence="2">The sequence shown here is derived from an EMBL/GenBank/DDBJ whole genome shotgun (WGS) entry which is preliminary data.</text>
</comment>
<gene>
    <name evidence="2" type="ORF">GWI33_005188</name>
</gene>
<dbReference type="EMBL" id="JAACXV010000260">
    <property type="protein sequence ID" value="KAF7281077.1"/>
    <property type="molecule type" value="Genomic_DNA"/>
</dbReference>
<dbReference type="Proteomes" id="UP000625711">
    <property type="component" value="Unassembled WGS sequence"/>
</dbReference>
<feature type="region of interest" description="Disordered" evidence="1">
    <location>
        <begin position="26"/>
        <end position="46"/>
    </location>
</feature>
<evidence type="ECO:0000256" key="1">
    <source>
        <dbReference type="SAM" id="MobiDB-lite"/>
    </source>
</evidence>
<proteinExistence type="predicted"/>
<protein>
    <submittedName>
        <fullName evidence="2">Uncharacterized protein</fullName>
    </submittedName>
</protein>
<evidence type="ECO:0000313" key="2">
    <source>
        <dbReference type="EMBL" id="KAF7281077.1"/>
    </source>
</evidence>
<name>A0A834IKY8_RHYFE</name>
<feature type="compositionally biased region" description="Polar residues" evidence="1">
    <location>
        <begin position="26"/>
        <end position="40"/>
    </location>
</feature>
<dbReference type="OrthoDB" id="6343941at2759"/>
<keyword evidence="3" id="KW-1185">Reference proteome</keyword>
<evidence type="ECO:0000313" key="3">
    <source>
        <dbReference type="Proteomes" id="UP000625711"/>
    </source>
</evidence>